<evidence type="ECO:0000256" key="1">
    <source>
        <dbReference type="SAM" id="MobiDB-lite"/>
    </source>
</evidence>
<feature type="compositionally biased region" description="Basic and acidic residues" evidence="1">
    <location>
        <begin position="69"/>
        <end position="84"/>
    </location>
</feature>
<dbReference type="EMBL" id="AP005727">
    <property type="protein sequence ID" value="BAD23505.1"/>
    <property type="molecule type" value="Genomic_DNA"/>
</dbReference>
<gene>
    <name evidence="2" type="primary">OSJNBa0038I09.5</name>
</gene>
<feature type="region of interest" description="Disordered" evidence="1">
    <location>
        <begin position="28"/>
        <end position="151"/>
    </location>
</feature>
<name>Q6K365_ORYSJ</name>
<sequence length="151" mass="15432">MRRLEESYTTSPAVAHAGLWADVIKAGRGAGKRAPPVSGSGEGGRGAGKRDPHGSDSGRAVHGGSGPRTGEERRTSRRPRDSRTDGPNLAKGRSDGGGSSWPVRAGTAQTGPAAMARDGAARMRQRRKTAAGGDRPAAESGGVAAKRQLRG</sequence>
<dbReference type="AlphaFoldDB" id="Q6K365"/>
<evidence type="ECO:0000313" key="2">
    <source>
        <dbReference type="EMBL" id="BAD23505.1"/>
    </source>
</evidence>
<accession>Q6K365</accession>
<dbReference type="Proteomes" id="UP000000763">
    <property type="component" value="Chromosome 9"/>
</dbReference>
<reference evidence="3" key="2">
    <citation type="journal article" date="2008" name="Nucleic Acids Res.">
        <title>The rice annotation project database (RAP-DB): 2008 update.</title>
        <authorList>
            <consortium name="The rice annotation project (RAP)"/>
        </authorList>
    </citation>
    <scope>GENOME REANNOTATION</scope>
    <source>
        <strain evidence="3">cv. Nipponbare</strain>
    </source>
</reference>
<proteinExistence type="predicted"/>
<evidence type="ECO:0000313" key="3">
    <source>
        <dbReference type="Proteomes" id="UP000000763"/>
    </source>
</evidence>
<organism evidence="2 3">
    <name type="scientific">Oryza sativa subsp. japonica</name>
    <name type="common">Rice</name>
    <dbReference type="NCBI Taxonomy" id="39947"/>
    <lineage>
        <taxon>Eukaryota</taxon>
        <taxon>Viridiplantae</taxon>
        <taxon>Streptophyta</taxon>
        <taxon>Embryophyta</taxon>
        <taxon>Tracheophyta</taxon>
        <taxon>Spermatophyta</taxon>
        <taxon>Magnoliopsida</taxon>
        <taxon>Liliopsida</taxon>
        <taxon>Poales</taxon>
        <taxon>Poaceae</taxon>
        <taxon>BOP clade</taxon>
        <taxon>Oryzoideae</taxon>
        <taxon>Oryzeae</taxon>
        <taxon>Oryzinae</taxon>
        <taxon>Oryza</taxon>
        <taxon>Oryza sativa</taxon>
    </lineage>
</organism>
<protein>
    <submittedName>
        <fullName evidence="2">Uncharacterized protein</fullName>
    </submittedName>
</protein>
<reference evidence="3" key="1">
    <citation type="journal article" date="2005" name="Nature">
        <title>The map-based sequence of the rice genome.</title>
        <authorList>
            <consortium name="International rice genome sequencing project (IRGSP)"/>
            <person name="Matsumoto T."/>
            <person name="Wu J."/>
            <person name="Kanamori H."/>
            <person name="Katayose Y."/>
            <person name="Fujisawa M."/>
            <person name="Namiki N."/>
            <person name="Mizuno H."/>
            <person name="Yamamoto K."/>
            <person name="Antonio B.A."/>
            <person name="Baba T."/>
            <person name="Sakata K."/>
            <person name="Nagamura Y."/>
            <person name="Aoki H."/>
            <person name="Arikawa K."/>
            <person name="Arita K."/>
            <person name="Bito T."/>
            <person name="Chiden Y."/>
            <person name="Fujitsuka N."/>
            <person name="Fukunaka R."/>
            <person name="Hamada M."/>
            <person name="Harada C."/>
            <person name="Hayashi A."/>
            <person name="Hijishita S."/>
            <person name="Honda M."/>
            <person name="Hosokawa S."/>
            <person name="Ichikawa Y."/>
            <person name="Idonuma A."/>
            <person name="Iijima M."/>
            <person name="Ikeda M."/>
            <person name="Ikeno M."/>
            <person name="Ito K."/>
            <person name="Ito S."/>
            <person name="Ito T."/>
            <person name="Ito Y."/>
            <person name="Ito Y."/>
            <person name="Iwabuchi A."/>
            <person name="Kamiya K."/>
            <person name="Karasawa W."/>
            <person name="Kurita K."/>
            <person name="Katagiri S."/>
            <person name="Kikuta A."/>
            <person name="Kobayashi H."/>
            <person name="Kobayashi N."/>
            <person name="Machita K."/>
            <person name="Maehara T."/>
            <person name="Masukawa M."/>
            <person name="Mizubayashi T."/>
            <person name="Mukai Y."/>
            <person name="Nagasaki H."/>
            <person name="Nagata Y."/>
            <person name="Naito S."/>
            <person name="Nakashima M."/>
            <person name="Nakama Y."/>
            <person name="Nakamichi Y."/>
            <person name="Nakamura M."/>
            <person name="Meguro A."/>
            <person name="Negishi M."/>
            <person name="Ohta I."/>
            <person name="Ohta T."/>
            <person name="Okamoto M."/>
            <person name="Ono N."/>
            <person name="Saji S."/>
            <person name="Sakaguchi M."/>
            <person name="Sakai K."/>
            <person name="Shibata M."/>
            <person name="Shimokawa T."/>
            <person name="Song J."/>
            <person name="Takazaki Y."/>
            <person name="Terasawa K."/>
            <person name="Tsugane M."/>
            <person name="Tsuji K."/>
            <person name="Ueda S."/>
            <person name="Waki K."/>
            <person name="Yamagata H."/>
            <person name="Yamamoto M."/>
            <person name="Yamamoto S."/>
            <person name="Yamane H."/>
            <person name="Yoshiki S."/>
            <person name="Yoshihara R."/>
            <person name="Yukawa K."/>
            <person name="Zhong H."/>
            <person name="Yano M."/>
            <person name="Yuan Q."/>
            <person name="Ouyang S."/>
            <person name="Liu J."/>
            <person name="Jones K.M."/>
            <person name="Gansberger K."/>
            <person name="Moffat K."/>
            <person name="Hill J."/>
            <person name="Bera J."/>
            <person name="Fadrosh D."/>
            <person name="Jin S."/>
            <person name="Johri S."/>
            <person name="Kim M."/>
            <person name="Overton L."/>
            <person name="Reardon M."/>
            <person name="Tsitrin T."/>
            <person name="Vuong H."/>
            <person name="Weaver B."/>
            <person name="Ciecko A."/>
            <person name="Tallon L."/>
            <person name="Jackson J."/>
            <person name="Pai G."/>
            <person name="Aken S.V."/>
            <person name="Utterback T."/>
            <person name="Reidmuller S."/>
            <person name="Feldblyum T."/>
            <person name="Hsiao J."/>
            <person name="Zismann V."/>
            <person name="Iobst S."/>
            <person name="de Vazeille A.R."/>
            <person name="Buell C.R."/>
            <person name="Ying K."/>
            <person name="Li Y."/>
            <person name="Lu T."/>
            <person name="Huang Y."/>
            <person name="Zhao Q."/>
            <person name="Feng Q."/>
            <person name="Zhang L."/>
            <person name="Zhu J."/>
            <person name="Weng Q."/>
            <person name="Mu J."/>
            <person name="Lu Y."/>
            <person name="Fan D."/>
            <person name="Liu Y."/>
            <person name="Guan J."/>
            <person name="Zhang Y."/>
            <person name="Yu S."/>
            <person name="Liu X."/>
            <person name="Zhang Y."/>
            <person name="Hong G."/>
            <person name="Han B."/>
            <person name="Choisne N."/>
            <person name="Demange N."/>
            <person name="Orjeda G."/>
            <person name="Samain S."/>
            <person name="Cattolico L."/>
            <person name="Pelletier E."/>
            <person name="Couloux A."/>
            <person name="Segurens B."/>
            <person name="Wincker P."/>
            <person name="D'Hont A."/>
            <person name="Scarpelli C."/>
            <person name="Weissenbach J."/>
            <person name="Salanoubat M."/>
            <person name="Quetier F."/>
            <person name="Yu Y."/>
            <person name="Kim H.R."/>
            <person name="Rambo T."/>
            <person name="Currie J."/>
            <person name="Collura K."/>
            <person name="Luo M."/>
            <person name="Yang T."/>
            <person name="Ammiraju J.S.S."/>
            <person name="Engler F."/>
            <person name="Soderlund C."/>
            <person name="Wing R.A."/>
            <person name="Palmer L.E."/>
            <person name="de la Bastide M."/>
            <person name="Spiegel L."/>
            <person name="Nascimento L."/>
            <person name="Zutavern T."/>
            <person name="O'Shaughnessy A."/>
            <person name="Dike S."/>
            <person name="Dedhia N."/>
            <person name="Preston R."/>
            <person name="Balija V."/>
            <person name="McCombie W.R."/>
            <person name="Chow T."/>
            <person name="Chen H."/>
            <person name="Chung M."/>
            <person name="Chen C."/>
            <person name="Shaw J."/>
            <person name="Wu H."/>
            <person name="Hsiao K."/>
            <person name="Chao Y."/>
            <person name="Chu M."/>
            <person name="Cheng C."/>
            <person name="Hour A."/>
            <person name="Lee P."/>
            <person name="Lin S."/>
            <person name="Lin Y."/>
            <person name="Liou J."/>
            <person name="Liu S."/>
            <person name="Hsing Y."/>
            <person name="Raghuvanshi S."/>
            <person name="Mohanty A."/>
            <person name="Bharti A.K."/>
            <person name="Gaur A."/>
            <person name="Gupta V."/>
            <person name="Kumar D."/>
            <person name="Ravi V."/>
            <person name="Vij S."/>
            <person name="Kapur A."/>
            <person name="Khurana P."/>
            <person name="Khurana P."/>
            <person name="Khurana J.P."/>
            <person name="Tyagi A.K."/>
            <person name="Gaikwad K."/>
            <person name="Singh A."/>
            <person name="Dalal V."/>
            <person name="Srivastava S."/>
            <person name="Dixit A."/>
            <person name="Pal A.K."/>
            <person name="Ghazi I.A."/>
            <person name="Yadav M."/>
            <person name="Pandit A."/>
            <person name="Bhargava A."/>
            <person name="Sureshbabu K."/>
            <person name="Batra K."/>
            <person name="Sharma T.R."/>
            <person name="Mohapatra T."/>
            <person name="Singh N.K."/>
            <person name="Messing J."/>
            <person name="Nelson A.B."/>
            <person name="Fuks G."/>
            <person name="Kavchok S."/>
            <person name="Keizer G."/>
            <person name="Linton E."/>
            <person name="Llaca V."/>
            <person name="Song R."/>
            <person name="Tanyolac B."/>
            <person name="Young S."/>
            <person name="Ho-Il K."/>
            <person name="Hahn J.H."/>
            <person name="Sangsakoo G."/>
            <person name="Vanavichit A."/>
            <person name="de Mattos Luiz.A.T."/>
            <person name="Zimmer P.D."/>
            <person name="Malone G."/>
            <person name="Dellagostin O."/>
            <person name="de Oliveira A.C."/>
            <person name="Bevan M."/>
            <person name="Bancroft I."/>
            <person name="Minx P."/>
            <person name="Cordum H."/>
            <person name="Wilson R."/>
            <person name="Cheng Z."/>
            <person name="Jin W."/>
            <person name="Jiang J."/>
            <person name="Leong S.A."/>
            <person name="Iwama H."/>
            <person name="Gojobori T."/>
            <person name="Itoh T."/>
            <person name="Niimura Y."/>
            <person name="Fujii Y."/>
            <person name="Habara T."/>
            <person name="Sakai H."/>
            <person name="Sato Y."/>
            <person name="Wilson G."/>
            <person name="Kumar K."/>
            <person name="McCouch S."/>
            <person name="Juretic N."/>
            <person name="Hoen D."/>
            <person name="Wright S."/>
            <person name="Bruskiewich R."/>
            <person name="Bureau T."/>
            <person name="Miyao A."/>
            <person name="Hirochika H."/>
            <person name="Nishikawa T."/>
            <person name="Kadowaki K."/>
            <person name="Sugiura M."/>
            <person name="Burr B."/>
            <person name="Sasaki T."/>
        </authorList>
    </citation>
    <scope>NUCLEOTIDE SEQUENCE [LARGE SCALE GENOMIC DNA]</scope>
    <source>
        <strain evidence="3">cv. Nipponbare</strain>
    </source>
</reference>